<keyword evidence="11" id="KW-1185">Reference proteome</keyword>
<dbReference type="OrthoDB" id="9797715at2"/>
<evidence type="ECO:0000256" key="2">
    <source>
        <dbReference type="ARBA" id="ARBA00022448"/>
    </source>
</evidence>
<keyword evidence="5" id="KW-0598">Phosphotransferase system</keyword>
<evidence type="ECO:0000256" key="1">
    <source>
        <dbReference type="ARBA" id="ARBA00004496"/>
    </source>
</evidence>
<dbReference type="Gene3D" id="2.70.70.10">
    <property type="entry name" value="Glucose Permease (Domain IIA)"/>
    <property type="match status" value="1"/>
</dbReference>
<dbReference type="PANTHER" id="PTHR45008:SF1">
    <property type="entry name" value="PTS SYSTEM GLUCOSE-SPECIFIC EIIA COMPONENT"/>
    <property type="match status" value="1"/>
</dbReference>
<keyword evidence="4" id="KW-0808">Transferase</keyword>
<reference evidence="9 11" key="2">
    <citation type="submission" date="2016-06" db="EMBL/GenBank/DDBJ databases">
        <title>Genome sequence of Oerskovia enterophila DSM 43852.</title>
        <authorList>
            <person name="Poehlein A."/>
            <person name="Jag V."/>
            <person name="Bengelsdorf F.R."/>
            <person name="Daniel R."/>
            <person name="Duerre P."/>
        </authorList>
    </citation>
    <scope>NUCLEOTIDE SEQUENCE [LARGE SCALE GENOMIC DNA]</scope>
    <source>
        <strain evidence="9 11">DSM 43852</strain>
    </source>
</reference>
<accession>A0A163PXA3</accession>
<evidence type="ECO:0000256" key="4">
    <source>
        <dbReference type="ARBA" id="ARBA00022679"/>
    </source>
</evidence>
<evidence type="ECO:0000313" key="11">
    <source>
        <dbReference type="Proteomes" id="UP000093412"/>
    </source>
</evidence>
<evidence type="ECO:0000313" key="9">
    <source>
        <dbReference type="EMBL" id="OCI32219.1"/>
    </source>
</evidence>
<gene>
    <name evidence="8" type="primary">ptsG_4</name>
    <name evidence="9" type="synonym">ptsG_3</name>
    <name evidence="9" type="ORF">OERS_10150</name>
    <name evidence="8" type="ORF">OJAG_39230</name>
</gene>
<proteinExistence type="predicted"/>
<dbReference type="InterPro" id="IPR011055">
    <property type="entry name" value="Dup_hybrid_motif"/>
</dbReference>
<dbReference type="Pfam" id="PF00358">
    <property type="entry name" value="PTS_EIIA_1"/>
    <property type="match status" value="1"/>
</dbReference>
<keyword evidence="3" id="KW-0762">Sugar transport</keyword>
<dbReference type="GO" id="GO:0009401">
    <property type="term" value="P:phosphoenolpyruvate-dependent sugar phosphotransferase system"/>
    <property type="evidence" value="ECO:0007669"/>
    <property type="project" value="UniProtKB-KW"/>
</dbReference>
<organism evidence="8 10">
    <name type="scientific">Oerskovia enterophila</name>
    <dbReference type="NCBI Taxonomy" id="43678"/>
    <lineage>
        <taxon>Bacteria</taxon>
        <taxon>Bacillati</taxon>
        <taxon>Actinomycetota</taxon>
        <taxon>Actinomycetes</taxon>
        <taxon>Micrococcales</taxon>
        <taxon>Cellulomonadaceae</taxon>
        <taxon>Oerskovia</taxon>
    </lineage>
</organism>
<dbReference type="InterPro" id="IPR001127">
    <property type="entry name" value="PTS_EIIA_1_perm"/>
</dbReference>
<evidence type="ECO:0000313" key="8">
    <source>
        <dbReference type="EMBL" id="KZM33603.1"/>
    </source>
</evidence>
<dbReference type="RefSeq" id="WP_082849272.1">
    <property type="nucleotide sequence ID" value="NZ_JBIVFZ010000002.1"/>
</dbReference>
<comment type="caution">
    <text evidence="8">The sequence shown here is derived from an EMBL/GenBank/DDBJ whole genome shotgun (WGS) entry which is preliminary data.</text>
</comment>
<dbReference type="GO" id="GO:0016301">
    <property type="term" value="F:kinase activity"/>
    <property type="evidence" value="ECO:0007669"/>
    <property type="project" value="UniProtKB-KW"/>
</dbReference>
<name>A0A163PXA3_9CELL</name>
<evidence type="ECO:0000256" key="6">
    <source>
        <dbReference type="ARBA" id="ARBA00022777"/>
    </source>
</evidence>
<dbReference type="AlphaFoldDB" id="A0A163PXA3"/>
<dbReference type="PANTHER" id="PTHR45008">
    <property type="entry name" value="PTS SYSTEM GLUCOSE-SPECIFIC EIIA COMPONENT"/>
    <property type="match status" value="1"/>
</dbReference>
<dbReference type="InterPro" id="IPR050890">
    <property type="entry name" value="PTS_EIIA_component"/>
</dbReference>
<dbReference type="NCBIfam" id="TIGR00830">
    <property type="entry name" value="PTBA"/>
    <property type="match status" value="1"/>
</dbReference>
<evidence type="ECO:0000256" key="5">
    <source>
        <dbReference type="ARBA" id="ARBA00022683"/>
    </source>
</evidence>
<evidence type="ECO:0000313" key="10">
    <source>
        <dbReference type="Proteomes" id="UP000076447"/>
    </source>
</evidence>
<dbReference type="EMBL" id="MAQA01000008">
    <property type="protein sequence ID" value="OCI32219.1"/>
    <property type="molecule type" value="Genomic_DNA"/>
</dbReference>
<sequence>MTTAPLTVLSPVTGTVVALAEVDDPVFSAGLVGPGIAIAPDAAEGGLVSAPVSGTVVKVHPHAFVIKHDDGQAVLVHLGINTVQLGGEGFTLHVAQGDVVHQGTTLVTWDPAAIEEGGRSAVCPVVALEGSVEAVTPLAPVGTWVARGEELLIWE</sequence>
<dbReference type="PROSITE" id="PS00371">
    <property type="entry name" value="PTS_EIIA_TYPE_1_HIS"/>
    <property type="match status" value="1"/>
</dbReference>
<protein>
    <submittedName>
        <fullName evidence="8">PTS system glucose-specific EIICBA component</fullName>
    </submittedName>
</protein>
<evidence type="ECO:0000259" key="7">
    <source>
        <dbReference type="PROSITE" id="PS51093"/>
    </source>
</evidence>
<dbReference type="STRING" id="43678.OJAG_39230"/>
<dbReference type="Proteomes" id="UP000093412">
    <property type="component" value="Unassembled WGS sequence"/>
</dbReference>
<evidence type="ECO:0000256" key="3">
    <source>
        <dbReference type="ARBA" id="ARBA00022597"/>
    </source>
</evidence>
<comment type="subcellular location">
    <subcellularLocation>
        <location evidence="1">Cytoplasm</location>
    </subcellularLocation>
</comment>
<feature type="domain" description="PTS EIIA type-1" evidence="7">
    <location>
        <begin position="24"/>
        <end position="129"/>
    </location>
</feature>
<keyword evidence="2" id="KW-0813">Transport</keyword>
<dbReference type="Proteomes" id="UP000076447">
    <property type="component" value="Unassembled WGS sequence"/>
</dbReference>
<dbReference type="SUPFAM" id="SSF51261">
    <property type="entry name" value="Duplicated hybrid motif"/>
    <property type="match status" value="1"/>
</dbReference>
<dbReference type="PROSITE" id="PS51093">
    <property type="entry name" value="PTS_EIIA_TYPE_1"/>
    <property type="match status" value="1"/>
</dbReference>
<dbReference type="GO" id="GO:0005737">
    <property type="term" value="C:cytoplasm"/>
    <property type="evidence" value="ECO:0007669"/>
    <property type="project" value="UniProtKB-SubCell"/>
</dbReference>
<dbReference type="EMBL" id="LRIE01000085">
    <property type="protein sequence ID" value="KZM33603.1"/>
    <property type="molecule type" value="Genomic_DNA"/>
</dbReference>
<keyword evidence="6" id="KW-0418">Kinase</keyword>
<reference evidence="8 10" key="1">
    <citation type="submission" date="2016-01" db="EMBL/GenBank/DDBJ databases">
        <title>Genome sequence of Oerskovia enterophila VJag, an agar and cellulose degrading bacterium.</title>
        <authorList>
            <person name="Poehlein A."/>
            <person name="Jag V."/>
            <person name="Bengelsdorf F."/>
            <person name="Duerre P."/>
            <person name="Daniel R."/>
        </authorList>
    </citation>
    <scope>NUCLEOTIDE SEQUENCE [LARGE SCALE GENOMIC DNA]</scope>
    <source>
        <strain evidence="8 10">VJag</strain>
    </source>
</reference>
<dbReference type="PATRIC" id="fig|43678.3.peg.4097"/>